<name>A0A371HDL3_MUCPR</name>
<comment type="caution">
    <text evidence="1">The sequence shown here is derived from an EMBL/GenBank/DDBJ whole genome shotgun (WGS) entry which is preliminary data.</text>
</comment>
<proteinExistence type="predicted"/>
<evidence type="ECO:0000313" key="2">
    <source>
        <dbReference type="Proteomes" id="UP000257109"/>
    </source>
</evidence>
<dbReference type="AlphaFoldDB" id="A0A371HDL3"/>
<dbReference type="STRING" id="157652.A0A371HDL3"/>
<protein>
    <submittedName>
        <fullName evidence="1">Uncharacterized protein</fullName>
    </submittedName>
</protein>
<dbReference type="Proteomes" id="UP000257109">
    <property type="component" value="Unassembled WGS sequence"/>
</dbReference>
<sequence>MSLPTSTLASTQHAISDLRRPCASFAPSIWGDTFLQYASDESMNQLFYHILENVKMVPL</sequence>
<gene>
    <name evidence="1" type="ORF">CR513_15860</name>
</gene>
<dbReference type="EMBL" id="QJKJ01002880">
    <property type="protein sequence ID" value="RDY00893.1"/>
    <property type="molecule type" value="Genomic_DNA"/>
</dbReference>
<keyword evidence="2" id="KW-1185">Reference proteome</keyword>
<accession>A0A371HDL3</accession>
<organism evidence="1 2">
    <name type="scientific">Mucuna pruriens</name>
    <name type="common">Velvet bean</name>
    <name type="synonym">Dolichos pruriens</name>
    <dbReference type="NCBI Taxonomy" id="157652"/>
    <lineage>
        <taxon>Eukaryota</taxon>
        <taxon>Viridiplantae</taxon>
        <taxon>Streptophyta</taxon>
        <taxon>Embryophyta</taxon>
        <taxon>Tracheophyta</taxon>
        <taxon>Spermatophyta</taxon>
        <taxon>Magnoliopsida</taxon>
        <taxon>eudicotyledons</taxon>
        <taxon>Gunneridae</taxon>
        <taxon>Pentapetalae</taxon>
        <taxon>rosids</taxon>
        <taxon>fabids</taxon>
        <taxon>Fabales</taxon>
        <taxon>Fabaceae</taxon>
        <taxon>Papilionoideae</taxon>
        <taxon>50 kb inversion clade</taxon>
        <taxon>NPAAA clade</taxon>
        <taxon>indigoferoid/millettioid clade</taxon>
        <taxon>Phaseoleae</taxon>
        <taxon>Mucuna</taxon>
    </lineage>
</organism>
<reference evidence="1" key="1">
    <citation type="submission" date="2018-05" db="EMBL/GenBank/DDBJ databases">
        <title>Draft genome of Mucuna pruriens seed.</title>
        <authorList>
            <person name="Nnadi N.E."/>
            <person name="Vos R."/>
            <person name="Hasami M.H."/>
            <person name="Devisetty U.K."/>
            <person name="Aguiy J.C."/>
        </authorList>
    </citation>
    <scope>NUCLEOTIDE SEQUENCE [LARGE SCALE GENOMIC DNA]</scope>
    <source>
        <strain evidence="1">JCA_2017</strain>
    </source>
</reference>
<feature type="non-terminal residue" evidence="1">
    <location>
        <position position="1"/>
    </location>
</feature>
<evidence type="ECO:0000313" key="1">
    <source>
        <dbReference type="EMBL" id="RDY00893.1"/>
    </source>
</evidence>